<evidence type="ECO:0000256" key="6">
    <source>
        <dbReference type="SAM" id="Phobius"/>
    </source>
</evidence>
<feature type="transmembrane region" description="Helical" evidence="6">
    <location>
        <begin position="94"/>
        <end position="116"/>
    </location>
</feature>
<reference evidence="8 9" key="1">
    <citation type="submission" date="2014-12" db="EMBL/GenBank/DDBJ databases">
        <title>Genome sequencing of Microbacterium hominis TPW29.</title>
        <authorList>
            <person name="Tan P.W."/>
            <person name="Chan K.-G."/>
        </authorList>
    </citation>
    <scope>NUCLEOTIDE SEQUENCE [LARGE SCALE GENOMIC DNA]</scope>
    <source>
        <strain evidence="8 9">TPW29</strain>
    </source>
</reference>
<dbReference type="EMBL" id="JWSZ01000001">
    <property type="protein sequence ID" value="KIC60305.1"/>
    <property type="molecule type" value="Genomic_DNA"/>
</dbReference>
<protein>
    <recommendedName>
        <fullName evidence="7">Integral membrane bound transporter domain-containing protein</fullName>
    </recommendedName>
</protein>
<keyword evidence="4 6" id="KW-0472">Membrane</keyword>
<keyword evidence="3 6" id="KW-1133">Transmembrane helix</keyword>
<dbReference type="InterPro" id="IPR049453">
    <property type="entry name" value="Memb_transporter_dom"/>
</dbReference>
<dbReference type="Pfam" id="PF13515">
    <property type="entry name" value="FUSC_2"/>
    <property type="match status" value="1"/>
</dbReference>
<proteinExistence type="predicted"/>
<evidence type="ECO:0000256" key="3">
    <source>
        <dbReference type="ARBA" id="ARBA00022989"/>
    </source>
</evidence>
<feature type="transmembrane region" description="Helical" evidence="6">
    <location>
        <begin position="161"/>
        <end position="178"/>
    </location>
</feature>
<feature type="transmembrane region" description="Helical" evidence="6">
    <location>
        <begin position="38"/>
        <end position="59"/>
    </location>
</feature>
<feature type="transmembrane region" description="Helical" evidence="6">
    <location>
        <begin position="136"/>
        <end position="154"/>
    </location>
</feature>
<evidence type="ECO:0000256" key="4">
    <source>
        <dbReference type="ARBA" id="ARBA00023136"/>
    </source>
</evidence>
<evidence type="ECO:0000256" key="5">
    <source>
        <dbReference type="SAM" id="MobiDB-lite"/>
    </source>
</evidence>
<evidence type="ECO:0000259" key="7">
    <source>
        <dbReference type="Pfam" id="PF13515"/>
    </source>
</evidence>
<keyword evidence="2 6" id="KW-0812">Transmembrane</keyword>
<evidence type="ECO:0000313" key="8">
    <source>
        <dbReference type="EMBL" id="KIC60305.1"/>
    </source>
</evidence>
<dbReference type="Proteomes" id="UP000031202">
    <property type="component" value="Unassembled WGS sequence"/>
</dbReference>
<organism evidence="8 9">
    <name type="scientific">Microbacterium hominis</name>
    <dbReference type="NCBI Taxonomy" id="162426"/>
    <lineage>
        <taxon>Bacteria</taxon>
        <taxon>Bacillati</taxon>
        <taxon>Actinomycetota</taxon>
        <taxon>Actinomycetes</taxon>
        <taxon>Micrococcales</taxon>
        <taxon>Microbacteriaceae</taxon>
        <taxon>Microbacterium</taxon>
    </lineage>
</organism>
<dbReference type="AlphaFoldDB" id="A0A0B4D7W0"/>
<name>A0A0B4D7W0_9MICO</name>
<gene>
    <name evidence="8" type="ORF">RM52_01140</name>
</gene>
<feature type="transmembrane region" description="Helical" evidence="6">
    <location>
        <begin position="65"/>
        <end position="82"/>
    </location>
</feature>
<evidence type="ECO:0000256" key="2">
    <source>
        <dbReference type="ARBA" id="ARBA00022692"/>
    </source>
</evidence>
<sequence length="377" mass="40050">MTPVSPAASSPKSSRPSTAAIVTRRRARWHPRAGMDRVAVSAPAIVQIVVAATAAFSFAHYVLGHAAPLLAATVTVSSLGLVRDARPRRVLETVVGMVVGVLVAELIVFVAGIGWWQLGLTLAASLVVARFLSPQPAFAIAAAVQSAIVMVIPVSVPFIRMIDGIVGGVAALLVTALLPRSPLRAVTREGAQLLTAFDGAVTTLVQALRRGDPVRAQRGLAMARGLQSLVDQWRAGVESGSEIARISPFLRRQRSEFQRQDRVRHHLDLATRNLRVIARRVVYLSDDRQPRPIAADLLAELAAGARLISDALGDISYEPAAREAIRAVAGRLDPRVLADRSSAVDQTLIGALRPLAVDLMTAAGMPADEARAAIPRV</sequence>
<evidence type="ECO:0000313" key="9">
    <source>
        <dbReference type="Proteomes" id="UP000031202"/>
    </source>
</evidence>
<comment type="subcellular location">
    <subcellularLocation>
        <location evidence="1">Membrane</location>
        <topology evidence="1">Multi-pass membrane protein</topology>
    </subcellularLocation>
</comment>
<feature type="region of interest" description="Disordered" evidence="5">
    <location>
        <begin position="1"/>
        <end position="20"/>
    </location>
</feature>
<comment type="caution">
    <text evidence="8">The sequence shown here is derived from an EMBL/GenBank/DDBJ whole genome shotgun (WGS) entry which is preliminary data.</text>
</comment>
<dbReference type="GO" id="GO:0016020">
    <property type="term" value="C:membrane"/>
    <property type="evidence" value="ECO:0007669"/>
    <property type="project" value="UniProtKB-SubCell"/>
</dbReference>
<feature type="domain" description="Integral membrane bound transporter" evidence="7">
    <location>
        <begin position="58"/>
        <end position="174"/>
    </location>
</feature>
<accession>A0A0B4D7W0</accession>
<evidence type="ECO:0000256" key="1">
    <source>
        <dbReference type="ARBA" id="ARBA00004141"/>
    </source>
</evidence>